<evidence type="ECO:0000256" key="1">
    <source>
        <dbReference type="ARBA" id="ARBA00022741"/>
    </source>
</evidence>
<dbReference type="Pfam" id="PF04548">
    <property type="entry name" value="AIG1"/>
    <property type="match status" value="1"/>
</dbReference>
<proteinExistence type="predicted"/>
<dbReference type="SMART" id="SM00382">
    <property type="entry name" value="AAA"/>
    <property type="match status" value="1"/>
</dbReference>
<gene>
    <name evidence="3" type="ORF">RSOLAG1IB_09991</name>
</gene>
<evidence type="ECO:0000313" key="4">
    <source>
        <dbReference type="Proteomes" id="UP000059188"/>
    </source>
</evidence>
<dbReference type="InterPro" id="IPR006703">
    <property type="entry name" value="G_AIG1"/>
</dbReference>
<dbReference type="EMBL" id="LN679155">
    <property type="protein sequence ID" value="CEL61399.1"/>
    <property type="molecule type" value="Genomic_DNA"/>
</dbReference>
<sequence length="538" mass="60722">MLLLAGLDKEKEADTYMISERLKKLMCVVEDSRHSARLVPGIAPTKSALKSIQSKRQITILLVGETGSGKTALLSLLVNLFQGYGPLELEDENDYSKESGLDKQDSQTNNATLYDIRTPNGAHIAILDTPGLADTRGIQYDRNHLLKINMAVQEFTTTIDAVLFIANGTTERISANTTYAFSTLASILPSSILTSIGLVFTHCDPFTRNLEAEGLPTAIRECRQWSLQNPLAYLKRYREELKSGLPEHMVQEGSERVQTLYAQSITTVNGLLSWIARNQPQPSTDIDRMYQSFIQAEKMLQRATQLYLHVSGLLQEAQTIEHNLGSTRKARVNINASKSQTIEYWERTSTSYHNLICIADNCYSNCDTMCSQPFTLDPIEIAQSSKLFNYPTGSFSHTEDRTYWVGRACNRCTHRADQHRHYKHLNVRRTAKLDTKSDMGSLENDEQKLLGASIALREQLKLSGEEYSQAREQAQTLVREYNIRALNKSFESHIISTINMLEYHRESVKRDQSTTKSLVEINDAIKTLKEGLRIAQLA</sequence>
<feature type="domain" description="AAA+ ATPase" evidence="2">
    <location>
        <begin position="56"/>
        <end position="191"/>
    </location>
</feature>
<dbReference type="Proteomes" id="UP000059188">
    <property type="component" value="Unassembled WGS sequence"/>
</dbReference>
<evidence type="ECO:0000259" key="2">
    <source>
        <dbReference type="SMART" id="SM00382"/>
    </source>
</evidence>
<organism evidence="3 4">
    <name type="scientific">Thanatephorus cucumeris (strain AG1-IB / isolate 7/3/14)</name>
    <name type="common">Lettuce bottom rot fungus</name>
    <name type="synonym">Rhizoctonia solani</name>
    <dbReference type="NCBI Taxonomy" id="1108050"/>
    <lineage>
        <taxon>Eukaryota</taxon>
        <taxon>Fungi</taxon>
        <taxon>Dikarya</taxon>
        <taxon>Basidiomycota</taxon>
        <taxon>Agaricomycotina</taxon>
        <taxon>Agaricomycetes</taxon>
        <taxon>Cantharellales</taxon>
        <taxon>Ceratobasidiaceae</taxon>
        <taxon>Rhizoctonia</taxon>
        <taxon>Rhizoctonia solani AG-1</taxon>
    </lineage>
</organism>
<protein>
    <recommendedName>
        <fullName evidence="2">AAA+ ATPase domain-containing protein</fullName>
    </recommendedName>
</protein>
<reference evidence="3 4" key="1">
    <citation type="submission" date="2014-11" db="EMBL/GenBank/DDBJ databases">
        <authorList>
            <person name="Wibberg Daniel"/>
        </authorList>
    </citation>
    <scope>NUCLEOTIDE SEQUENCE [LARGE SCALE GENOMIC DNA]</scope>
    <source>
        <strain evidence="3">Rhizoctonia solani AG1-IB 7/3/14</strain>
    </source>
</reference>
<dbReference type="PROSITE" id="PS00675">
    <property type="entry name" value="SIGMA54_INTERACT_1"/>
    <property type="match status" value="1"/>
</dbReference>
<keyword evidence="4" id="KW-1185">Reference proteome</keyword>
<evidence type="ECO:0000313" key="3">
    <source>
        <dbReference type="EMBL" id="CEL61399.1"/>
    </source>
</evidence>
<accession>A0A0B7FWZ2</accession>
<dbReference type="OrthoDB" id="2611327at2759"/>
<keyword evidence="1" id="KW-0547">Nucleotide-binding</keyword>
<dbReference type="InterPro" id="IPR027417">
    <property type="entry name" value="P-loop_NTPase"/>
</dbReference>
<dbReference type="GO" id="GO:0005525">
    <property type="term" value="F:GTP binding"/>
    <property type="evidence" value="ECO:0007669"/>
    <property type="project" value="InterPro"/>
</dbReference>
<dbReference type="SUPFAM" id="SSF52540">
    <property type="entry name" value="P-loop containing nucleoside triphosphate hydrolases"/>
    <property type="match status" value="1"/>
</dbReference>
<dbReference type="InterPro" id="IPR025662">
    <property type="entry name" value="Sigma_54_int_dom_ATP-bd_1"/>
</dbReference>
<dbReference type="PANTHER" id="PTHR32046">
    <property type="entry name" value="G DOMAIN-CONTAINING PROTEIN"/>
    <property type="match status" value="1"/>
</dbReference>
<dbReference type="InterPro" id="IPR003593">
    <property type="entry name" value="AAA+_ATPase"/>
</dbReference>
<dbReference type="PANTHER" id="PTHR32046:SF12">
    <property type="entry name" value="AIG1-TYPE G DOMAIN-CONTAINING PROTEIN"/>
    <property type="match status" value="1"/>
</dbReference>
<dbReference type="Gene3D" id="3.40.50.300">
    <property type="entry name" value="P-loop containing nucleotide triphosphate hydrolases"/>
    <property type="match status" value="1"/>
</dbReference>
<name>A0A0B7FWZ2_THACB</name>
<dbReference type="AlphaFoldDB" id="A0A0B7FWZ2"/>